<dbReference type="AlphaFoldDB" id="A0A5J4FVN5"/>
<dbReference type="RefSeq" id="WP_151894002.1">
    <property type="nucleotide sequence ID" value="NZ_BKCF01000002.1"/>
</dbReference>
<name>A0A5J4FVN5_9FLAO</name>
<evidence type="ECO:0008006" key="4">
    <source>
        <dbReference type="Google" id="ProtNLM"/>
    </source>
</evidence>
<gene>
    <name evidence="2" type="ORF">ULMS_15780</name>
</gene>
<keyword evidence="3" id="KW-1185">Reference proteome</keyword>
<protein>
    <recommendedName>
        <fullName evidence="4">Amino acid permease</fullName>
    </recommendedName>
</protein>
<keyword evidence="1" id="KW-0472">Membrane</keyword>
<accession>A0A5J4FVN5</accession>
<dbReference type="InterPro" id="IPR024294">
    <property type="entry name" value="DUF3810"/>
</dbReference>
<sequence length="356" mass="41677">MLKKHSTLILALLLPLQILLIQLLKNTPQFIEQWYSLGLYPWLGKISRTLWGWIPFSVGDIFYLLIILLAIRWLYKNVKRLKFEPIKVIIEIAANVSVVYFFFYFLWGFNYYRQPLHVALEIENDYTTEQLIATTKRLITKSNEMHRQLGFADSAKIDIIRDQQEVFQSTENSFKNLGEEFPTLALEQRSIKKSTWSLGLTYMGYSGYLNPFSGEAQVNGLIKTHKFPVVSCHEQAHQLGYAKENEANFIATLATLYNDDPYVQYTGYIFALRYCVNEVSRRDSATYNELLTTINPGILKSYKEMREFWDSYNSPFEDFSKNFYNLFLKANNQPQGIATYSYMVALVVNYFEDKEF</sequence>
<dbReference type="Pfam" id="PF12725">
    <property type="entry name" value="DUF3810"/>
    <property type="match status" value="1"/>
</dbReference>
<evidence type="ECO:0000313" key="3">
    <source>
        <dbReference type="Proteomes" id="UP000326994"/>
    </source>
</evidence>
<evidence type="ECO:0000256" key="1">
    <source>
        <dbReference type="SAM" id="Phobius"/>
    </source>
</evidence>
<evidence type="ECO:0000313" key="2">
    <source>
        <dbReference type="EMBL" id="GEQ86070.1"/>
    </source>
</evidence>
<organism evidence="2 3">
    <name type="scientific">Patiriisocius marinistellae</name>
    <dbReference type="NCBI Taxonomy" id="2494560"/>
    <lineage>
        <taxon>Bacteria</taxon>
        <taxon>Pseudomonadati</taxon>
        <taxon>Bacteroidota</taxon>
        <taxon>Flavobacteriia</taxon>
        <taxon>Flavobacteriales</taxon>
        <taxon>Flavobacteriaceae</taxon>
        <taxon>Patiriisocius</taxon>
    </lineage>
</organism>
<reference evidence="2 3" key="1">
    <citation type="submission" date="2019-08" db="EMBL/GenBank/DDBJ databases">
        <title>Ulvibacter marinistellae sp. nov., isolated from a starfish, Patiria pectinifera.</title>
        <authorList>
            <person name="Kawano K."/>
            <person name="Ushijima N."/>
            <person name="Kihara M."/>
            <person name="Itoh H."/>
        </authorList>
    </citation>
    <scope>NUCLEOTIDE SEQUENCE [LARGE SCALE GENOMIC DNA]</scope>
    <source>
        <strain evidence="2 3">KK4</strain>
    </source>
</reference>
<dbReference type="EMBL" id="BKCF01000002">
    <property type="protein sequence ID" value="GEQ86070.1"/>
    <property type="molecule type" value="Genomic_DNA"/>
</dbReference>
<keyword evidence="1" id="KW-0812">Transmembrane</keyword>
<feature type="transmembrane region" description="Helical" evidence="1">
    <location>
        <begin position="50"/>
        <end position="74"/>
    </location>
</feature>
<keyword evidence="1" id="KW-1133">Transmembrane helix</keyword>
<dbReference type="OrthoDB" id="1048788at2"/>
<proteinExistence type="predicted"/>
<dbReference type="Proteomes" id="UP000326994">
    <property type="component" value="Unassembled WGS sequence"/>
</dbReference>
<comment type="caution">
    <text evidence="2">The sequence shown here is derived from an EMBL/GenBank/DDBJ whole genome shotgun (WGS) entry which is preliminary data.</text>
</comment>
<feature type="transmembrane region" description="Helical" evidence="1">
    <location>
        <begin position="86"/>
        <end position="107"/>
    </location>
</feature>